<dbReference type="EMBL" id="QKOX01000008">
    <property type="protein sequence ID" value="RWT23360.1"/>
    <property type="molecule type" value="Genomic_DNA"/>
</dbReference>
<keyword evidence="1" id="KW-0808">Transferase</keyword>
<dbReference type="Proteomes" id="UP000288843">
    <property type="component" value="Unassembled WGS sequence"/>
</dbReference>
<evidence type="ECO:0000313" key="2">
    <source>
        <dbReference type="Proteomes" id="UP000288843"/>
    </source>
</evidence>
<dbReference type="AlphaFoldDB" id="A0A443VPD8"/>
<evidence type="ECO:0000313" key="1">
    <source>
        <dbReference type="EMBL" id="RWT23360.1"/>
    </source>
</evidence>
<keyword evidence="1" id="KW-0489">Methyltransferase</keyword>
<protein>
    <submittedName>
        <fullName evidence="1">Methyltransferase</fullName>
    </submittedName>
</protein>
<dbReference type="RefSeq" id="WP_128319665.1">
    <property type="nucleotide sequence ID" value="NZ_QKOX01000008.1"/>
</dbReference>
<proteinExistence type="predicted"/>
<comment type="caution">
    <text evidence="1">The sequence shown here is derived from an EMBL/GenBank/DDBJ whole genome shotgun (WGS) entry which is preliminary data.</text>
</comment>
<sequence length="108" mass="12253">MSFKLFPRQRTEPDSIPLFSSGALTLSARVQWLDSTGLVDPHRFLHRHLRGDWGDLDDTERRANDAALRSEGVLTSRYQVTPRLFLLVTTNANHSQTVIQLPEENGPL</sequence>
<name>A0A443VPD8_RAOPL</name>
<reference evidence="1 2" key="1">
    <citation type="submission" date="2018-06" db="EMBL/GenBank/DDBJ databases">
        <title>Carbapenemase-producing Enterobacteriaceae present in wastewater treatment plant effluent and nearby surface waters in the US.</title>
        <authorList>
            <person name="Mathys D.A."/>
            <person name="Mollenkopf D.F."/>
            <person name="Feicht S.M."/>
            <person name="Adams R.J."/>
            <person name="Albers A.L."/>
            <person name="Stuever D.M."/>
            <person name="Daniels J.B."/>
            <person name="Wittum T.E."/>
        </authorList>
    </citation>
    <scope>NUCLEOTIDE SEQUENCE [LARGE SCALE GENOMIC DNA]</scope>
    <source>
        <strain evidence="1 2">GEO_47_Down_B</strain>
    </source>
</reference>
<gene>
    <name evidence="1" type="ORF">DN603_09705</name>
</gene>
<dbReference type="GO" id="GO:0008168">
    <property type="term" value="F:methyltransferase activity"/>
    <property type="evidence" value="ECO:0007669"/>
    <property type="project" value="UniProtKB-KW"/>
</dbReference>
<accession>A0A443VPD8</accession>
<dbReference type="GO" id="GO:0032259">
    <property type="term" value="P:methylation"/>
    <property type="evidence" value="ECO:0007669"/>
    <property type="project" value="UniProtKB-KW"/>
</dbReference>
<organism evidence="1 2">
    <name type="scientific">Raoultella planticola</name>
    <name type="common">Klebsiella planticola</name>
    <dbReference type="NCBI Taxonomy" id="575"/>
    <lineage>
        <taxon>Bacteria</taxon>
        <taxon>Pseudomonadati</taxon>
        <taxon>Pseudomonadota</taxon>
        <taxon>Gammaproteobacteria</taxon>
        <taxon>Enterobacterales</taxon>
        <taxon>Enterobacteriaceae</taxon>
        <taxon>Klebsiella/Raoultella group</taxon>
        <taxon>Raoultella</taxon>
    </lineage>
</organism>